<accession>A0A562NSW7</accession>
<dbReference type="RefSeq" id="WP_145397533.1">
    <property type="nucleotide sequence ID" value="NZ_VLKU01000004.1"/>
</dbReference>
<gene>
    <name evidence="2" type="ORF">IQ24_01733</name>
</gene>
<evidence type="ECO:0000313" key="3">
    <source>
        <dbReference type="Proteomes" id="UP000316225"/>
    </source>
</evidence>
<sequence>MFAKSIIAAAALAVSMPFAVTAASANAGHDMQAELLGLDPAQFTTSELAQIGAENNFETRADLARFILSQKSAGLNSNAVAMDNTATNGLGSMGFGGRDN</sequence>
<dbReference type="Proteomes" id="UP000316225">
    <property type="component" value="Unassembled WGS sequence"/>
</dbReference>
<protein>
    <submittedName>
        <fullName evidence="2">Uncharacterized protein</fullName>
    </submittedName>
</protein>
<proteinExistence type="predicted"/>
<dbReference type="EMBL" id="VLKU01000004">
    <property type="protein sequence ID" value="TWI35223.1"/>
    <property type="molecule type" value="Genomic_DNA"/>
</dbReference>
<evidence type="ECO:0000256" key="1">
    <source>
        <dbReference type="SAM" id="SignalP"/>
    </source>
</evidence>
<dbReference type="OrthoDB" id="7781699at2"/>
<reference evidence="2 3" key="1">
    <citation type="journal article" date="2015" name="Stand. Genomic Sci.">
        <title>Genomic Encyclopedia of Bacterial and Archaeal Type Strains, Phase III: the genomes of soil and plant-associated and newly described type strains.</title>
        <authorList>
            <person name="Whitman W.B."/>
            <person name="Woyke T."/>
            <person name="Klenk H.P."/>
            <person name="Zhou Y."/>
            <person name="Lilburn T.G."/>
            <person name="Beck B.J."/>
            <person name="De Vos P."/>
            <person name="Vandamme P."/>
            <person name="Eisen J.A."/>
            <person name="Garrity G."/>
            <person name="Hugenholtz P."/>
            <person name="Kyrpides N.C."/>
        </authorList>
    </citation>
    <scope>NUCLEOTIDE SEQUENCE [LARGE SCALE GENOMIC DNA]</scope>
    <source>
        <strain evidence="2 3">CGMCC 1.5364</strain>
    </source>
</reference>
<organism evidence="2 3">
    <name type="scientific">Paracoccus sulfuroxidans</name>
    <dbReference type="NCBI Taxonomy" id="384678"/>
    <lineage>
        <taxon>Bacteria</taxon>
        <taxon>Pseudomonadati</taxon>
        <taxon>Pseudomonadota</taxon>
        <taxon>Alphaproteobacteria</taxon>
        <taxon>Rhodobacterales</taxon>
        <taxon>Paracoccaceae</taxon>
        <taxon>Paracoccus</taxon>
    </lineage>
</organism>
<comment type="caution">
    <text evidence="2">The sequence shown here is derived from an EMBL/GenBank/DDBJ whole genome shotgun (WGS) entry which is preliminary data.</text>
</comment>
<evidence type="ECO:0000313" key="2">
    <source>
        <dbReference type="EMBL" id="TWI35223.1"/>
    </source>
</evidence>
<keyword evidence="1" id="KW-0732">Signal</keyword>
<name>A0A562NSW7_9RHOB</name>
<feature type="chain" id="PRO_5022028226" evidence="1">
    <location>
        <begin position="23"/>
        <end position="100"/>
    </location>
</feature>
<dbReference type="AlphaFoldDB" id="A0A562NSW7"/>
<keyword evidence="3" id="KW-1185">Reference proteome</keyword>
<feature type="signal peptide" evidence="1">
    <location>
        <begin position="1"/>
        <end position="22"/>
    </location>
</feature>